<reference evidence="2" key="1">
    <citation type="submission" date="2018-02" db="EMBL/GenBank/DDBJ databases">
        <title>Rhizophora mucronata_Transcriptome.</title>
        <authorList>
            <person name="Meera S.P."/>
            <person name="Sreeshan A."/>
            <person name="Augustine A."/>
        </authorList>
    </citation>
    <scope>NUCLEOTIDE SEQUENCE</scope>
    <source>
        <tissue evidence="2">Leaf</tissue>
    </source>
</reference>
<sequence>MLIKGSKQQKSEKSQRNQPSTKKPLEGQQKTNFPYFLHGFFP</sequence>
<dbReference type="EMBL" id="GGEC01012922">
    <property type="protein sequence ID" value="MBW93405.1"/>
    <property type="molecule type" value="Transcribed_RNA"/>
</dbReference>
<protein>
    <submittedName>
        <fullName evidence="2">Uncharacterized protein</fullName>
    </submittedName>
</protein>
<feature type="region of interest" description="Disordered" evidence="1">
    <location>
        <begin position="1"/>
        <end position="33"/>
    </location>
</feature>
<proteinExistence type="predicted"/>
<evidence type="ECO:0000313" key="2">
    <source>
        <dbReference type="EMBL" id="MBW93405.1"/>
    </source>
</evidence>
<organism evidence="2">
    <name type="scientific">Rhizophora mucronata</name>
    <name type="common">Asiatic mangrove</name>
    <dbReference type="NCBI Taxonomy" id="61149"/>
    <lineage>
        <taxon>Eukaryota</taxon>
        <taxon>Viridiplantae</taxon>
        <taxon>Streptophyta</taxon>
        <taxon>Embryophyta</taxon>
        <taxon>Tracheophyta</taxon>
        <taxon>Spermatophyta</taxon>
        <taxon>Magnoliopsida</taxon>
        <taxon>eudicotyledons</taxon>
        <taxon>Gunneridae</taxon>
        <taxon>Pentapetalae</taxon>
        <taxon>rosids</taxon>
        <taxon>fabids</taxon>
        <taxon>Malpighiales</taxon>
        <taxon>Rhizophoraceae</taxon>
        <taxon>Rhizophora</taxon>
    </lineage>
</organism>
<evidence type="ECO:0000256" key="1">
    <source>
        <dbReference type="SAM" id="MobiDB-lite"/>
    </source>
</evidence>
<dbReference type="AlphaFoldDB" id="A0A2P2JIZ3"/>
<accession>A0A2P2JIZ3</accession>
<name>A0A2P2JIZ3_RHIMU</name>